<evidence type="ECO:0000313" key="3">
    <source>
        <dbReference type="Proteomes" id="UP000193689"/>
    </source>
</evidence>
<keyword evidence="3" id="KW-1185">Reference proteome</keyword>
<dbReference type="InParanoid" id="A0A1Y2E6M7"/>
<keyword evidence="1" id="KW-0732">Signal</keyword>
<gene>
    <name evidence="2" type="ORF">BCR38DRAFT_407212</name>
</gene>
<dbReference type="OrthoDB" id="4738549at2759"/>
<name>A0A1Y2E6M7_9PEZI</name>
<reference evidence="2 3" key="1">
    <citation type="submission" date="2016-07" db="EMBL/GenBank/DDBJ databases">
        <title>Pervasive Adenine N6-methylation of Active Genes in Fungi.</title>
        <authorList>
            <consortium name="DOE Joint Genome Institute"/>
            <person name="Mondo S.J."/>
            <person name="Dannebaum R.O."/>
            <person name="Kuo R.C."/>
            <person name="Labutti K."/>
            <person name="Haridas S."/>
            <person name="Kuo A."/>
            <person name="Salamov A."/>
            <person name="Ahrendt S.R."/>
            <person name="Lipzen A."/>
            <person name="Sullivan W."/>
            <person name="Andreopoulos W.B."/>
            <person name="Clum A."/>
            <person name="Lindquist E."/>
            <person name="Daum C."/>
            <person name="Ramamoorthy G.K."/>
            <person name="Gryganskyi A."/>
            <person name="Culley D."/>
            <person name="Magnuson J.K."/>
            <person name="James T.Y."/>
            <person name="O'Malley M.A."/>
            <person name="Stajich J.E."/>
            <person name="Spatafora J.W."/>
            <person name="Visel A."/>
            <person name="Grigoriev I.V."/>
        </authorList>
    </citation>
    <scope>NUCLEOTIDE SEQUENCE [LARGE SCALE GENOMIC DNA]</scope>
    <source>
        <strain evidence="2 3">CBS 129021</strain>
    </source>
</reference>
<proteinExistence type="predicted"/>
<evidence type="ECO:0000256" key="1">
    <source>
        <dbReference type="SAM" id="SignalP"/>
    </source>
</evidence>
<dbReference type="AlphaFoldDB" id="A0A1Y2E6M7"/>
<organism evidence="2 3">
    <name type="scientific">Pseudomassariella vexata</name>
    <dbReference type="NCBI Taxonomy" id="1141098"/>
    <lineage>
        <taxon>Eukaryota</taxon>
        <taxon>Fungi</taxon>
        <taxon>Dikarya</taxon>
        <taxon>Ascomycota</taxon>
        <taxon>Pezizomycotina</taxon>
        <taxon>Sordariomycetes</taxon>
        <taxon>Xylariomycetidae</taxon>
        <taxon>Amphisphaeriales</taxon>
        <taxon>Pseudomassariaceae</taxon>
        <taxon>Pseudomassariella</taxon>
    </lineage>
</organism>
<dbReference type="GeneID" id="63774355"/>
<comment type="caution">
    <text evidence="2">The sequence shown here is derived from an EMBL/GenBank/DDBJ whole genome shotgun (WGS) entry which is preliminary data.</text>
</comment>
<sequence length="164" mass="17146">MQLSAVLITVLSFTATALPTSSPATVERRDYTFWSTVSDEGFYAAASPPDYYEDQILQFQPSGAKGTASLVAKFPAGFAISQSGAAAIDIYTRTSGGLGTKIGTAGPLPVSGGKITTAVNTVIANFAATSDLVFEFRIASETENGSLQFFETADAGFFVRTETA</sequence>
<feature type="chain" id="PRO_5012214891" evidence="1">
    <location>
        <begin position="18"/>
        <end position="164"/>
    </location>
</feature>
<feature type="signal peptide" evidence="1">
    <location>
        <begin position="1"/>
        <end position="17"/>
    </location>
</feature>
<dbReference type="Proteomes" id="UP000193689">
    <property type="component" value="Unassembled WGS sequence"/>
</dbReference>
<dbReference type="RefSeq" id="XP_040717835.1">
    <property type="nucleotide sequence ID" value="XM_040858143.1"/>
</dbReference>
<dbReference type="EMBL" id="MCFJ01000004">
    <property type="protein sequence ID" value="ORY67211.1"/>
    <property type="molecule type" value="Genomic_DNA"/>
</dbReference>
<evidence type="ECO:0000313" key="2">
    <source>
        <dbReference type="EMBL" id="ORY67211.1"/>
    </source>
</evidence>
<accession>A0A1Y2E6M7</accession>
<protein>
    <submittedName>
        <fullName evidence="2">Uncharacterized protein</fullName>
    </submittedName>
</protein>